<keyword evidence="4" id="KW-0326">Glycosidase</keyword>
<protein>
    <submittedName>
        <fullName evidence="6">Beta-glucosidase</fullName>
    </submittedName>
</protein>
<dbReference type="Proteomes" id="UP000246005">
    <property type="component" value="Unassembled WGS sequence"/>
</dbReference>
<dbReference type="Gene3D" id="2.60.40.10">
    <property type="entry name" value="Immunoglobulins"/>
    <property type="match status" value="1"/>
</dbReference>
<dbReference type="PANTHER" id="PTHR42715:SF10">
    <property type="entry name" value="BETA-GLUCOSIDASE"/>
    <property type="match status" value="1"/>
</dbReference>
<dbReference type="Pfam" id="PF00933">
    <property type="entry name" value="Glyco_hydro_3"/>
    <property type="match status" value="1"/>
</dbReference>
<dbReference type="PROSITE" id="PS00775">
    <property type="entry name" value="GLYCOSYL_HYDROL_F3"/>
    <property type="match status" value="1"/>
</dbReference>
<reference evidence="6 7" key="1">
    <citation type="submission" date="2018-05" db="EMBL/GenBank/DDBJ databases">
        <title>Genomic Encyclopedia of Type Strains, Phase IV (KMG-IV): sequencing the most valuable type-strain genomes for metagenomic binning, comparative biology and taxonomic classification.</title>
        <authorList>
            <person name="Goeker M."/>
        </authorList>
    </citation>
    <scope>NUCLEOTIDE SEQUENCE [LARGE SCALE GENOMIC DNA]</scope>
    <source>
        <strain evidence="6 7">DSM 45480</strain>
    </source>
</reference>
<gene>
    <name evidence="6" type="ORF">C8D88_103565</name>
</gene>
<dbReference type="InterPro" id="IPR050288">
    <property type="entry name" value="Cellulose_deg_GH3"/>
</dbReference>
<sequence>MGTDLPLSVQTYLNLLWWYAAARGSGTELVRQLDLLQADAVRVAERFHAADAQRQATTPATSKIASSLQVVDIDEAIASLDLPQKVRLLTGSALFALWPEPEIGLAALKLSDGPTGVRGAELRGGVIACLLPNATLLAQHWDTELAREVGEVLADEAAAQRVHVLLGPTINLHRTPLGGRLFEAYSEDPLLTGTLAAAYVRGLQDKGIAATPKHYVANESETERRTASMVLDAKTLREVYLLPFEIVVEDASPWAIMAAYNNVNGVPATEHTELVEGVLKGEWGFDGLVMSDWFATSSTAQSANGGLDLVMPGPGGPWEDKLVAAVEAGTVAEQTVDDHLRRLLLLAKRTGAFGPEHKWPDDLPAPDSEVRREQLRRFAAGGMTVLTNNGVLPLDAPKIALIGRHAIDTVAQGGGSAGLRPPHVISIADGLTSLLGDSVSVVDGVEVRARYAAPGAGVLRDLRATTFDGAGEVLASREMEIAELAAYGGWAQGAASIEVSGEVVLDEPTRMLVGVRGFGDWMLEVAGESHATRLAWADGVVEEALLKPPFWTTEVLVSPGDRITARVREAAALVGLIAQPVPLPPADVIGAAVRAAREADVAVVVVGLTDEQETEGFDKTTLALPGEQDVLVAAVAEAAQRTVVVVNAATPVLMPWLTQVDAVLWAGLPGQEAGDAVAAALLGHIEPAGRLVTTFPRSDADALSPVPVNGSLPYTEGTAIGYRGASEPLFWFGHGLGYTTWEYGAASSSTVDGAIGTVSVSLTNTGARAGREVVQVYLRPEDEPVRLIGWAVAEVAAGETTQVEVRCSARVQRVWRDGWQPLRCGEILIARGLGDVRISLPAPTNHRGM</sequence>
<dbReference type="Gene3D" id="3.40.50.1700">
    <property type="entry name" value="Glycoside hydrolase family 3 C-terminal domain"/>
    <property type="match status" value="1"/>
</dbReference>
<dbReference type="InterPro" id="IPR001764">
    <property type="entry name" value="Glyco_hydro_3_N"/>
</dbReference>
<proteinExistence type="inferred from homology"/>
<dbReference type="SUPFAM" id="SSF51445">
    <property type="entry name" value="(Trans)glycosidases"/>
    <property type="match status" value="1"/>
</dbReference>
<dbReference type="InterPro" id="IPR026891">
    <property type="entry name" value="Fn3-like"/>
</dbReference>
<organism evidence="6 7">
    <name type="scientific">Lentzea atacamensis</name>
    <dbReference type="NCBI Taxonomy" id="531938"/>
    <lineage>
        <taxon>Bacteria</taxon>
        <taxon>Bacillati</taxon>
        <taxon>Actinomycetota</taxon>
        <taxon>Actinomycetes</taxon>
        <taxon>Pseudonocardiales</taxon>
        <taxon>Pseudonocardiaceae</taxon>
        <taxon>Lentzea</taxon>
    </lineage>
</organism>
<evidence type="ECO:0000259" key="5">
    <source>
        <dbReference type="SMART" id="SM01217"/>
    </source>
</evidence>
<name>A0A316IMK2_9PSEU</name>
<dbReference type="RefSeq" id="WP_233439472.1">
    <property type="nucleotide sequence ID" value="NZ_QGHB01000003.1"/>
</dbReference>
<dbReference type="EMBL" id="QGHB01000003">
    <property type="protein sequence ID" value="PWK88369.1"/>
    <property type="molecule type" value="Genomic_DNA"/>
</dbReference>
<dbReference type="InterPro" id="IPR019800">
    <property type="entry name" value="Glyco_hydro_3_AS"/>
</dbReference>
<evidence type="ECO:0000313" key="7">
    <source>
        <dbReference type="Proteomes" id="UP000246005"/>
    </source>
</evidence>
<dbReference type="Gene3D" id="2.60.120.260">
    <property type="entry name" value="Galactose-binding domain-like"/>
    <property type="match status" value="1"/>
</dbReference>
<dbReference type="SMART" id="SM01217">
    <property type="entry name" value="Fn3_like"/>
    <property type="match status" value="1"/>
</dbReference>
<dbReference type="AlphaFoldDB" id="A0A316IMK2"/>
<dbReference type="InterPro" id="IPR017853">
    <property type="entry name" value="GH"/>
</dbReference>
<evidence type="ECO:0000256" key="4">
    <source>
        <dbReference type="RuleBase" id="RU361161"/>
    </source>
</evidence>
<dbReference type="Gene3D" id="3.20.20.300">
    <property type="entry name" value="Glycoside hydrolase, family 3, N-terminal domain"/>
    <property type="match status" value="1"/>
</dbReference>
<evidence type="ECO:0000256" key="1">
    <source>
        <dbReference type="ARBA" id="ARBA00005336"/>
    </source>
</evidence>
<dbReference type="InterPro" id="IPR036881">
    <property type="entry name" value="Glyco_hydro_3_C_sf"/>
</dbReference>
<comment type="similarity">
    <text evidence="1 4">Belongs to the glycosyl hydrolase 3 family.</text>
</comment>
<evidence type="ECO:0000256" key="2">
    <source>
        <dbReference type="ARBA" id="ARBA00022801"/>
    </source>
</evidence>
<keyword evidence="3" id="KW-0119">Carbohydrate metabolism</keyword>
<keyword evidence="2 4" id="KW-0378">Hydrolase</keyword>
<dbReference type="InterPro" id="IPR013783">
    <property type="entry name" value="Ig-like_fold"/>
</dbReference>
<comment type="caution">
    <text evidence="6">The sequence shown here is derived from an EMBL/GenBank/DDBJ whole genome shotgun (WGS) entry which is preliminary data.</text>
</comment>
<dbReference type="Pfam" id="PF01915">
    <property type="entry name" value="Glyco_hydro_3_C"/>
    <property type="match status" value="1"/>
</dbReference>
<accession>A0A316IMK2</accession>
<evidence type="ECO:0000313" key="6">
    <source>
        <dbReference type="EMBL" id="PWK88369.1"/>
    </source>
</evidence>
<dbReference type="GO" id="GO:0004553">
    <property type="term" value="F:hydrolase activity, hydrolyzing O-glycosyl compounds"/>
    <property type="evidence" value="ECO:0007669"/>
    <property type="project" value="InterPro"/>
</dbReference>
<evidence type="ECO:0000256" key="3">
    <source>
        <dbReference type="ARBA" id="ARBA00023277"/>
    </source>
</evidence>
<dbReference type="PANTHER" id="PTHR42715">
    <property type="entry name" value="BETA-GLUCOSIDASE"/>
    <property type="match status" value="1"/>
</dbReference>
<dbReference type="InterPro" id="IPR036962">
    <property type="entry name" value="Glyco_hydro_3_N_sf"/>
</dbReference>
<dbReference type="SUPFAM" id="SSF52279">
    <property type="entry name" value="Beta-D-glucan exohydrolase, C-terminal domain"/>
    <property type="match status" value="1"/>
</dbReference>
<dbReference type="InterPro" id="IPR002772">
    <property type="entry name" value="Glyco_hydro_3_C"/>
</dbReference>
<feature type="domain" description="Fibronectin type III-like" evidence="5">
    <location>
        <begin position="772"/>
        <end position="833"/>
    </location>
</feature>
<dbReference type="GO" id="GO:0005975">
    <property type="term" value="P:carbohydrate metabolic process"/>
    <property type="evidence" value="ECO:0007669"/>
    <property type="project" value="InterPro"/>
</dbReference>
<dbReference type="PRINTS" id="PR00133">
    <property type="entry name" value="GLHYDRLASE3"/>
</dbReference>